<dbReference type="Gene3D" id="3.40.630.10">
    <property type="entry name" value="Zn peptidases"/>
    <property type="match status" value="1"/>
</dbReference>
<name>A0ABW5PNC4_9BACI</name>
<dbReference type="PANTHER" id="PTHR11014">
    <property type="entry name" value="PEPTIDASE M20 FAMILY MEMBER"/>
    <property type="match status" value="1"/>
</dbReference>
<dbReference type="Proteomes" id="UP001597458">
    <property type="component" value="Unassembled WGS sequence"/>
</dbReference>
<dbReference type="Pfam" id="PF07687">
    <property type="entry name" value="M20_dimer"/>
    <property type="match status" value="1"/>
</dbReference>
<dbReference type="InterPro" id="IPR002933">
    <property type="entry name" value="Peptidase_M20"/>
</dbReference>
<protein>
    <submittedName>
        <fullName evidence="2">M20 family metallopeptidase</fullName>
    </submittedName>
</protein>
<dbReference type="Pfam" id="PF01546">
    <property type="entry name" value="Peptidase_M20"/>
    <property type="match status" value="1"/>
</dbReference>
<dbReference type="NCBIfam" id="TIGR01891">
    <property type="entry name" value="amidohydrolases"/>
    <property type="match status" value="1"/>
</dbReference>
<evidence type="ECO:0000313" key="3">
    <source>
        <dbReference type="Proteomes" id="UP001597458"/>
    </source>
</evidence>
<organism evidence="2 3">
    <name type="scientific">Terrilactibacillus laevilacticus</name>
    <dbReference type="NCBI Taxonomy" id="1380157"/>
    <lineage>
        <taxon>Bacteria</taxon>
        <taxon>Bacillati</taxon>
        <taxon>Bacillota</taxon>
        <taxon>Bacilli</taxon>
        <taxon>Bacillales</taxon>
        <taxon>Bacillaceae</taxon>
        <taxon>Terrilactibacillus</taxon>
    </lineage>
</organism>
<dbReference type="PIRSF" id="PIRSF005962">
    <property type="entry name" value="Pept_M20D_amidohydro"/>
    <property type="match status" value="1"/>
</dbReference>
<gene>
    <name evidence="2" type="ORF">ACFSTF_02705</name>
</gene>
<dbReference type="InterPro" id="IPR017439">
    <property type="entry name" value="Amidohydrolase"/>
</dbReference>
<dbReference type="InterPro" id="IPR011650">
    <property type="entry name" value="Peptidase_M20_dimer"/>
</dbReference>
<dbReference type="SUPFAM" id="SSF55031">
    <property type="entry name" value="Bacterial exopeptidase dimerisation domain"/>
    <property type="match status" value="1"/>
</dbReference>
<accession>A0ABW5PNC4</accession>
<dbReference type="InterPro" id="IPR036264">
    <property type="entry name" value="Bact_exopeptidase_dim_dom"/>
</dbReference>
<dbReference type="PANTHER" id="PTHR11014:SF63">
    <property type="entry name" value="METALLOPEPTIDASE, PUTATIVE (AFU_ORTHOLOGUE AFUA_6G09600)-RELATED"/>
    <property type="match status" value="1"/>
</dbReference>
<dbReference type="EMBL" id="JBHUMR010000007">
    <property type="protein sequence ID" value="MFD2616222.1"/>
    <property type="molecule type" value="Genomic_DNA"/>
</dbReference>
<sequence>METLQADISKFLELHSDEWIAFRRDLHEHPELSEQEKETSEKVAQTLTKLGIPFKKNIGGYGLVAEITGSQAGPTIALRADMDALPIKEETNLPFKSVNDGVMHACGHDIHTTILLATAQTLSEHTSQFKGTVKFIFQPAEEVNVGALAMMEAGVLENVQEIYGLHNAPTLPVGSIGIKRGPLMGSVDRIELTIEGKGGHGAAPDASIDPIVAGSSIVMGIQTAVSREISPLEPAVITIGSFHAGFANNIIPSEAKLTGTIRTFSQKVREQIKQILPRIIEQQALSYRCTAHFNYIDQSPALINSECQTDYVIKAAEKCLGAEHVVACAPTTIAEDFAQYLKDVPGAFFWLGSGPETDAEKSFGLHHPKCSPNEGAIEVGVKVMTNLVFERLR</sequence>
<keyword evidence="3" id="KW-1185">Reference proteome</keyword>
<evidence type="ECO:0000313" key="2">
    <source>
        <dbReference type="EMBL" id="MFD2616222.1"/>
    </source>
</evidence>
<dbReference type="Gene3D" id="3.30.70.360">
    <property type="match status" value="1"/>
</dbReference>
<evidence type="ECO:0000259" key="1">
    <source>
        <dbReference type="Pfam" id="PF07687"/>
    </source>
</evidence>
<proteinExistence type="predicted"/>
<dbReference type="RefSeq" id="WP_141189664.1">
    <property type="nucleotide sequence ID" value="NZ_JBHUMR010000007.1"/>
</dbReference>
<comment type="caution">
    <text evidence="2">The sequence shown here is derived from an EMBL/GenBank/DDBJ whole genome shotgun (WGS) entry which is preliminary data.</text>
</comment>
<dbReference type="SUPFAM" id="SSF53187">
    <property type="entry name" value="Zn-dependent exopeptidases"/>
    <property type="match status" value="1"/>
</dbReference>
<feature type="domain" description="Peptidase M20 dimerisation" evidence="1">
    <location>
        <begin position="190"/>
        <end position="287"/>
    </location>
</feature>
<reference evidence="3" key="1">
    <citation type="journal article" date="2019" name="Int. J. Syst. Evol. Microbiol.">
        <title>The Global Catalogue of Microorganisms (GCM) 10K type strain sequencing project: providing services to taxonomists for standard genome sequencing and annotation.</title>
        <authorList>
            <consortium name="The Broad Institute Genomics Platform"/>
            <consortium name="The Broad Institute Genome Sequencing Center for Infectious Disease"/>
            <person name="Wu L."/>
            <person name="Ma J."/>
        </authorList>
    </citation>
    <scope>NUCLEOTIDE SEQUENCE [LARGE SCALE GENOMIC DNA]</scope>
    <source>
        <strain evidence="3">TISTR 2241</strain>
    </source>
</reference>
<dbReference type="CDD" id="cd03886">
    <property type="entry name" value="M20_Acy1"/>
    <property type="match status" value="1"/>
</dbReference>